<dbReference type="HOGENOM" id="CLU_006344_1_1_1"/>
<evidence type="ECO:0000256" key="1">
    <source>
        <dbReference type="PROSITE-ProRule" id="PRU00042"/>
    </source>
</evidence>
<keyword evidence="4" id="KW-1185">Reference proteome</keyword>
<dbReference type="GO" id="GO:0008270">
    <property type="term" value="F:zinc ion binding"/>
    <property type="evidence" value="ECO:0007669"/>
    <property type="project" value="UniProtKB-KW"/>
</dbReference>
<dbReference type="Pfam" id="PF18759">
    <property type="entry name" value="Plavaka"/>
    <property type="match status" value="1"/>
</dbReference>
<keyword evidence="1" id="KW-0479">Metal-binding</keyword>
<protein>
    <recommendedName>
        <fullName evidence="2">C2H2-type domain-containing protein</fullName>
    </recommendedName>
</protein>
<gene>
    <name evidence="3" type="ORF">PISMIDRAFT_15455</name>
</gene>
<dbReference type="Proteomes" id="UP000054018">
    <property type="component" value="Unassembled WGS sequence"/>
</dbReference>
<dbReference type="EMBL" id="KN833841">
    <property type="protein sequence ID" value="KIK16990.1"/>
    <property type="molecule type" value="Genomic_DNA"/>
</dbReference>
<organism evidence="3 4">
    <name type="scientific">Pisolithus microcarpus 441</name>
    <dbReference type="NCBI Taxonomy" id="765257"/>
    <lineage>
        <taxon>Eukaryota</taxon>
        <taxon>Fungi</taxon>
        <taxon>Dikarya</taxon>
        <taxon>Basidiomycota</taxon>
        <taxon>Agaricomycotina</taxon>
        <taxon>Agaricomycetes</taxon>
        <taxon>Agaricomycetidae</taxon>
        <taxon>Boletales</taxon>
        <taxon>Sclerodermatineae</taxon>
        <taxon>Pisolithaceae</taxon>
        <taxon>Pisolithus</taxon>
    </lineage>
</organism>
<dbReference type="OrthoDB" id="3199698at2759"/>
<evidence type="ECO:0000259" key="2">
    <source>
        <dbReference type="PROSITE" id="PS50157"/>
    </source>
</evidence>
<evidence type="ECO:0000313" key="4">
    <source>
        <dbReference type="Proteomes" id="UP000054018"/>
    </source>
</evidence>
<keyword evidence="1" id="KW-0863">Zinc-finger</keyword>
<sequence length="730" mass="82748">MNPHTSDPTVHRGIQLRYPCSALGCNRWFKNQSGLTQHHHAKHPFFPLLTADPQVTLPTCHARLEPAEEDHWGDALNETESRAQTPLTNDEFDSEFFGSGNLVFCNYHPILTGIPCGINAQPLPRSTPLQPPEPKSPDDWFPYSSQLGFELADFLYTRNQMPAAHINTLLDMWAASLVEAGGQPKPLFTCHKDLYSTIDRICLGDIKWQNFSIKYSHNLDEPAPWMQAQFDVWFCCPLETICNMLSNPDLAAQMDYRPYREYDSKSGKRRFQDFMSGDWVWDQADVIANDHPECKGSTFVPIILGSDKTTVSVAMGQHDYYPLYLSVGNIHNSMRHAHHHGVSLIAFLAVPKTTREFAQTAPFCKFRQQLFHVSLSRILSILKPYMTRPDHVCFGDHHYHWVVYGLGPYIADYEEQALLACIVQNWCARCLAMRGNLDGDALNRSREHADTLIAEFDLLDLWDEYGIVGDIIPFTNDFPRADIYSLLSPDILHQIIKGAFKDHLVEWVEKYLILKHGKKQAEKILDDIDRRIAAVAPFPGLHRFPEGRHFKQWTGDNSKALMKVYLPAIEGHVPQAVHYHDLIKLFGAPNGLCSSITESKHIKAVKKPYRRTSHFKALGQMLIINQHLDKLASARTDFSARGMLSSTAGVSALLNALVEHNRLKDGTQDMTNVDSECDTEDHVAEKSASHIDDPEDSREVAGPRVQVHVLLARTPHELNQFITFPHANIN</sequence>
<dbReference type="AlphaFoldDB" id="A0A0C9XX06"/>
<dbReference type="InterPro" id="IPR013087">
    <property type="entry name" value="Znf_C2H2_type"/>
</dbReference>
<keyword evidence="1" id="KW-0862">Zinc</keyword>
<feature type="domain" description="C2H2-type" evidence="2">
    <location>
        <begin position="18"/>
        <end position="43"/>
    </location>
</feature>
<evidence type="ECO:0000313" key="3">
    <source>
        <dbReference type="EMBL" id="KIK16990.1"/>
    </source>
</evidence>
<name>A0A0C9XX06_9AGAM</name>
<reference evidence="4" key="2">
    <citation type="submission" date="2015-01" db="EMBL/GenBank/DDBJ databases">
        <title>Evolutionary Origins and Diversification of the Mycorrhizal Mutualists.</title>
        <authorList>
            <consortium name="DOE Joint Genome Institute"/>
            <consortium name="Mycorrhizal Genomics Consortium"/>
            <person name="Kohler A."/>
            <person name="Kuo A."/>
            <person name="Nagy L.G."/>
            <person name="Floudas D."/>
            <person name="Copeland A."/>
            <person name="Barry K.W."/>
            <person name="Cichocki N."/>
            <person name="Veneault-Fourrey C."/>
            <person name="LaButti K."/>
            <person name="Lindquist E.A."/>
            <person name="Lipzen A."/>
            <person name="Lundell T."/>
            <person name="Morin E."/>
            <person name="Murat C."/>
            <person name="Riley R."/>
            <person name="Ohm R."/>
            <person name="Sun H."/>
            <person name="Tunlid A."/>
            <person name="Henrissat B."/>
            <person name="Grigoriev I.V."/>
            <person name="Hibbett D.S."/>
            <person name="Martin F."/>
        </authorList>
    </citation>
    <scope>NUCLEOTIDE SEQUENCE [LARGE SCALE GENOMIC DNA]</scope>
    <source>
        <strain evidence="4">441</strain>
    </source>
</reference>
<dbReference type="PROSITE" id="PS50157">
    <property type="entry name" value="ZINC_FINGER_C2H2_2"/>
    <property type="match status" value="1"/>
</dbReference>
<reference evidence="3 4" key="1">
    <citation type="submission" date="2014-04" db="EMBL/GenBank/DDBJ databases">
        <authorList>
            <consortium name="DOE Joint Genome Institute"/>
            <person name="Kuo A."/>
            <person name="Kohler A."/>
            <person name="Costa M.D."/>
            <person name="Nagy L.G."/>
            <person name="Floudas D."/>
            <person name="Copeland A."/>
            <person name="Barry K.W."/>
            <person name="Cichocki N."/>
            <person name="Veneault-Fourrey C."/>
            <person name="LaButti K."/>
            <person name="Lindquist E.A."/>
            <person name="Lipzen A."/>
            <person name="Lundell T."/>
            <person name="Morin E."/>
            <person name="Murat C."/>
            <person name="Sun H."/>
            <person name="Tunlid A."/>
            <person name="Henrissat B."/>
            <person name="Grigoriev I.V."/>
            <person name="Hibbett D.S."/>
            <person name="Martin F."/>
            <person name="Nordberg H.P."/>
            <person name="Cantor M.N."/>
            <person name="Hua S.X."/>
        </authorList>
    </citation>
    <scope>NUCLEOTIDE SEQUENCE [LARGE SCALE GENOMIC DNA]</scope>
    <source>
        <strain evidence="3 4">441</strain>
    </source>
</reference>
<dbReference type="STRING" id="765257.A0A0C9XX06"/>
<dbReference type="InterPro" id="IPR041078">
    <property type="entry name" value="Plavaka"/>
</dbReference>
<proteinExistence type="predicted"/>
<dbReference type="PROSITE" id="PS00028">
    <property type="entry name" value="ZINC_FINGER_C2H2_1"/>
    <property type="match status" value="1"/>
</dbReference>
<accession>A0A0C9XX06</accession>